<keyword evidence="2" id="KW-1185">Reference proteome</keyword>
<proteinExistence type="predicted"/>
<comment type="caution">
    <text evidence="1">The sequence shown here is derived from an EMBL/GenBank/DDBJ whole genome shotgun (WGS) entry which is preliminary data.</text>
</comment>
<sequence>MRDGCHCTSALPLAQLRAGGNVDVTFPLAQRKSKNTEPAIPPALAVFWLPQPRRSARQTAEVVMTPYVAFRSVLPCLPSSVQTR</sequence>
<evidence type="ECO:0000313" key="2">
    <source>
        <dbReference type="Proteomes" id="UP001066276"/>
    </source>
</evidence>
<organism evidence="1 2">
    <name type="scientific">Pleurodeles waltl</name>
    <name type="common">Iberian ribbed newt</name>
    <dbReference type="NCBI Taxonomy" id="8319"/>
    <lineage>
        <taxon>Eukaryota</taxon>
        <taxon>Metazoa</taxon>
        <taxon>Chordata</taxon>
        <taxon>Craniata</taxon>
        <taxon>Vertebrata</taxon>
        <taxon>Euteleostomi</taxon>
        <taxon>Amphibia</taxon>
        <taxon>Batrachia</taxon>
        <taxon>Caudata</taxon>
        <taxon>Salamandroidea</taxon>
        <taxon>Salamandridae</taxon>
        <taxon>Pleurodelinae</taxon>
        <taxon>Pleurodeles</taxon>
    </lineage>
</organism>
<dbReference type="AlphaFoldDB" id="A0AAV7LID5"/>
<dbReference type="Proteomes" id="UP001066276">
    <property type="component" value="Chromosome 11"/>
</dbReference>
<accession>A0AAV7LID5</accession>
<reference evidence="1" key="1">
    <citation type="journal article" date="2022" name="bioRxiv">
        <title>Sequencing and chromosome-scale assembly of the giantPleurodeles waltlgenome.</title>
        <authorList>
            <person name="Brown T."/>
            <person name="Elewa A."/>
            <person name="Iarovenko S."/>
            <person name="Subramanian E."/>
            <person name="Araus A.J."/>
            <person name="Petzold A."/>
            <person name="Susuki M."/>
            <person name="Suzuki K.-i.T."/>
            <person name="Hayashi T."/>
            <person name="Toyoda A."/>
            <person name="Oliveira C."/>
            <person name="Osipova E."/>
            <person name="Leigh N.D."/>
            <person name="Simon A."/>
            <person name="Yun M.H."/>
        </authorList>
    </citation>
    <scope>NUCLEOTIDE SEQUENCE</scope>
    <source>
        <strain evidence="1">20211129_DDA</strain>
        <tissue evidence="1">Liver</tissue>
    </source>
</reference>
<evidence type="ECO:0000313" key="1">
    <source>
        <dbReference type="EMBL" id="KAJ1091416.1"/>
    </source>
</evidence>
<name>A0AAV7LID5_PLEWA</name>
<gene>
    <name evidence="1" type="ORF">NDU88_004542</name>
</gene>
<dbReference type="EMBL" id="JANPWB010000015">
    <property type="protein sequence ID" value="KAJ1091416.1"/>
    <property type="molecule type" value="Genomic_DNA"/>
</dbReference>
<protein>
    <submittedName>
        <fullName evidence="1">Uncharacterized protein</fullName>
    </submittedName>
</protein>